<accession>A0A2P2Q2A8</accession>
<reference evidence="1" key="1">
    <citation type="submission" date="2018-02" db="EMBL/GenBank/DDBJ databases">
        <title>Rhizophora mucronata_Transcriptome.</title>
        <authorList>
            <person name="Meera S.P."/>
            <person name="Sreeshan A."/>
            <person name="Augustine A."/>
        </authorList>
    </citation>
    <scope>NUCLEOTIDE SEQUENCE</scope>
    <source>
        <tissue evidence="1">Leaf</tissue>
    </source>
</reference>
<organism evidence="1">
    <name type="scientific">Rhizophora mucronata</name>
    <name type="common">Asiatic mangrove</name>
    <dbReference type="NCBI Taxonomy" id="61149"/>
    <lineage>
        <taxon>Eukaryota</taxon>
        <taxon>Viridiplantae</taxon>
        <taxon>Streptophyta</taxon>
        <taxon>Embryophyta</taxon>
        <taxon>Tracheophyta</taxon>
        <taxon>Spermatophyta</taxon>
        <taxon>Magnoliopsida</taxon>
        <taxon>eudicotyledons</taxon>
        <taxon>Gunneridae</taxon>
        <taxon>Pentapetalae</taxon>
        <taxon>rosids</taxon>
        <taxon>fabids</taxon>
        <taxon>Malpighiales</taxon>
        <taxon>Rhizophoraceae</taxon>
        <taxon>Rhizophora</taxon>
    </lineage>
</organism>
<protein>
    <submittedName>
        <fullName evidence="1">Uncharacterized protein</fullName>
    </submittedName>
</protein>
<dbReference type="AlphaFoldDB" id="A0A2P2Q2A8"/>
<evidence type="ECO:0000313" key="1">
    <source>
        <dbReference type="EMBL" id="MBX61107.1"/>
    </source>
</evidence>
<sequence>MTLDRRAACAAPIHEIGHAAFSKFSQSLKLR</sequence>
<name>A0A2P2Q2A8_RHIMU</name>
<dbReference type="EMBL" id="GGEC01080623">
    <property type="protein sequence ID" value="MBX61107.1"/>
    <property type="molecule type" value="Transcribed_RNA"/>
</dbReference>
<proteinExistence type="predicted"/>